<dbReference type="AlphaFoldDB" id="A0A2S7C0J8"/>
<proteinExistence type="predicted"/>
<dbReference type="Gene3D" id="3.40.50.11010">
    <property type="match status" value="1"/>
</dbReference>
<organism evidence="2 3">
    <name type="scientific">Xanthomonas dyei</name>
    <dbReference type="NCBI Taxonomy" id="743699"/>
    <lineage>
        <taxon>Bacteria</taxon>
        <taxon>Pseudomonadati</taxon>
        <taxon>Pseudomonadota</taxon>
        <taxon>Gammaproteobacteria</taxon>
        <taxon>Lysobacterales</taxon>
        <taxon>Lysobacteraceae</taxon>
        <taxon>Xanthomonas</taxon>
    </lineage>
</organism>
<keyword evidence="2" id="KW-0808">Transferase</keyword>
<protein>
    <submittedName>
        <fullName evidence="2">UDP-glucuronate--glycolipid 2-beta-glucuronosyltransferase</fullName>
    </submittedName>
</protein>
<name>A0A2S7C0J8_9XANT</name>
<dbReference type="Proteomes" id="UP000238908">
    <property type="component" value="Unassembled WGS sequence"/>
</dbReference>
<evidence type="ECO:0000259" key="1">
    <source>
        <dbReference type="Pfam" id="PF22059"/>
    </source>
</evidence>
<reference evidence="2 3" key="1">
    <citation type="submission" date="2016-08" db="EMBL/GenBank/DDBJ databases">
        <authorList>
            <person name="Seilhamer J.J."/>
        </authorList>
    </citation>
    <scope>NUCLEOTIDE SEQUENCE [LARGE SCALE GENOMIC DNA]</scope>
    <source>
        <strain evidence="2 3">CFBP7245</strain>
    </source>
</reference>
<evidence type="ECO:0000313" key="3">
    <source>
        <dbReference type="Proteomes" id="UP000238908"/>
    </source>
</evidence>
<sequence length="401" mass="44493">MSETPAAAASGIRRPCYLVLSAHDYRTPRRANIHFITDQLALRGTTRFFSLRYSRLSRMKGDMRLPLDDTANTVVSHKGVECYLWRTTVHPFNTRRAWLQSVEDAMFRWYAAHPPKQLLDWMREADVIVFESGIAVAFIELAKRTNPSAKLVYRASDGLSTINVASYIEREFDRVAPTLDVIALVSPAMAEEIASRDNVYHVGHGVDHNLDQLGDPSPYGEGIHAVAVGSMLFDPEFFVVASKAFPQVTFHVIGSGMGRHPGYGDNVVVYGEMKHVETIGYIKHARFGIAPYASEQVPVYLADSSMKLLQYDFFGLPAVCPNAVVGPYRQSRFGYTPGNADSIVAAIGQALDAPHVRYRQCLNWSDTTDRVLDPAAYPETRLYPQHIGAAARASSEAALSH</sequence>
<dbReference type="Gene3D" id="3.40.50.2000">
    <property type="entry name" value="Glycogen Phosphorylase B"/>
    <property type="match status" value="1"/>
</dbReference>
<gene>
    <name evidence="2" type="ORF">XdyCFBP7245_15050</name>
</gene>
<feature type="domain" description="Glucuronosyltransferase GumK N-terminal" evidence="1">
    <location>
        <begin position="19"/>
        <end position="185"/>
    </location>
</feature>
<dbReference type="RefSeq" id="WP_104616388.1">
    <property type="nucleotide sequence ID" value="NZ_CP167817.1"/>
</dbReference>
<dbReference type="Pfam" id="PF22059">
    <property type="entry name" value="GumK_N"/>
    <property type="match status" value="1"/>
</dbReference>
<dbReference type="GO" id="GO:0016740">
    <property type="term" value="F:transferase activity"/>
    <property type="evidence" value="ECO:0007669"/>
    <property type="project" value="UniProtKB-KW"/>
</dbReference>
<dbReference type="SUPFAM" id="SSF53756">
    <property type="entry name" value="UDP-Glycosyltransferase/glycogen phosphorylase"/>
    <property type="match status" value="1"/>
</dbReference>
<comment type="caution">
    <text evidence="2">The sequence shown here is derived from an EMBL/GenBank/DDBJ whole genome shotgun (WGS) entry which is preliminary data.</text>
</comment>
<dbReference type="EMBL" id="MDEE01000023">
    <property type="protein sequence ID" value="PPU55092.1"/>
    <property type="molecule type" value="Genomic_DNA"/>
</dbReference>
<evidence type="ECO:0000313" key="2">
    <source>
        <dbReference type="EMBL" id="PPU55092.1"/>
    </source>
</evidence>
<accession>A0A2S7C0J8</accession>
<dbReference type="InterPro" id="IPR054299">
    <property type="entry name" value="GumK_N"/>
</dbReference>